<evidence type="ECO:0000256" key="2">
    <source>
        <dbReference type="SAM" id="MobiDB-lite"/>
    </source>
</evidence>
<dbReference type="Proteomes" id="UP000290217">
    <property type="component" value="Segment"/>
</dbReference>
<evidence type="ECO:0000256" key="1">
    <source>
        <dbReference type="SAM" id="Coils"/>
    </source>
</evidence>
<reference evidence="3" key="1">
    <citation type="journal article" date="2018" name="MSphere">
        <title>Metagenomic Discovery of 83 New Human Papillomavirus Types in Patients with Immunodeficiency.</title>
        <authorList>
            <person name="Pastrana D.V."/>
            <person name="Peretti A."/>
            <person name="Welch N.L."/>
            <person name="Borgogna C."/>
            <person name="Olivero C."/>
            <person name="Badolato R."/>
            <person name="Notarangelo L.D."/>
            <person name="Gariglio M."/>
            <person name="FitzGerald P.C."/>
            <person name="McIntosh C.E."/>
            <person name="Reeves J."/>
            <person name="Starrett G.J."/>
            <person name="Bliskovsky V."/>
            <person name="Velez D."/>
            <person name="Brownell I."/>
            <person name="Yarchoan R."/>
            <person name="Wyvill K.M."/>
            <person name="Uldrick T.S."/>
            <person name="Maldarelli F."/>
            <person name="Lisco A."/>
            <person name="Sereti I."/>
            <person name="Gonzalez C.M."/>
            <person name="Androphy E.J."/>
            <person name="McBride A.A."/>
            <person name="Van Doorslaer K."/>
            <person name="Garcia F."/>
            <person name="Dvoretzky I."/>
            <person name="Liu J.S."/>
            <person name="Han J."/>
            <person name="Murphy P.M."/>
            <person name="McDermott D.H."/>
            <person name="Buck C.B."/>
        </authorList>
    </citation>
    <scope>NUCLEOTIDE SEQUENCE</scope>
    <source>
        <strain evidence="3">Gamma18_EV07c385</strain>
    </source>
</reference>
<keyword evidence="1" id="KW-0175">Coiled coil</keyword>
<accession>A0A2D2ALX9</accession>
<gene>
    <name evidence="3" type="primary">E4</name>
</gene>
<name>A0A2D2ALX9_9PAPI</name>
<feature type="compositionally biased region" description="Basic and acidic residues" evidence="2">
    <location>
        <begin position="103"/>
        <end position="113"/>
    </location>
</feature>
<feature type="region of interest" description="Disordered" evidence="2">
    <location>
        <begin position="52"/>
        <end position="113"/>
    </location>
</feature>
<organism evidence="3">
    <name type="scientific">Gammapapillomavirus 18</name>
    <dbReference type="NCBI Taxonomy" id="1513263"/>
    <lineage>
        <taxon>Viruses</taxon>
        <taxon>Monodnaviria</taxon>
        <taxon>Shotokuvirae</taxon>
        <taxon>Cossaviricota</taxon>
        <taxon>Papovaviricetes</taxon>
        <taxon>Zurhausenvirales</taxon>
        <taxon>Papillomaviridae</taxon>
        <taxon>Firstpapillomavirinae</taxon>
        <taxon>Gammapapillomavirus</taxon>
    </lineage>
</organism>
<evidence type="ECO:0000313" key="3">
    <source>
        <dbReference type="EMBL" id="ATQ38453.1"/>
    </source>
</evidence>
<sequence length="154" mass="17672">MDFISMTIQAKEIILHYLLPMVKGLAQQENGLLTLKMKLFLLSIAHKGHLPTSLLKDSLPPPGTPYPGRRPFPADGTKGKRESLAQPPRQPPNYDVDEDDENKENLHPEDDRKGYGKIVVESLLRRLEEELQLYQEAVLHELNDLRKRLEIPQF</sequence>
<feature type="compositionally biased region" description="Pro residues" evidence="2">
    <location>
        <begin position="59"/>
        <end position="70"/>
    </location>
</feature>
<feature type="coiled-coil region" evidence="1">
    <location>
        <begin position="117"/>
        <end position="144"/>
    </location>
</feature>
<protein>
    <submittedName>
        <fullName evidence="3">E4</fullName>
    </submittedName>
</protein>
<proteinExistence type="predicted"/>
<dbReference type="EMBL" id="MF588730">
    <property type="protein sequence ID" value="ATQ38453.1"/>
    <property type="molecule type" value="Genomic_DNA"/>
</dbReference>